<reference evidence="3 4" key="1">
    <citation type="submission" date="2024-06" db="EMBL/GenBank/DDBJ databases">
        <title>The Natural Products Discovery Center: Release of the First 8490 Sequenced Strains for Exploring Actinobacteria Biosynthetic Diversity.</title>
        <authorList>
            <person name="Kalkreuter E."/>
            <person name="Kautsar S.A."/>
            <person name="Yang D."/>
            <person name="Bader C.D."/>
            <person name="Teijaro C.N."/>
            <person name="Fluegel L."/>
            <person name="Davis C.M."/>
            <person name="Simpson J.R."/>
            <person name="Lauterbach L."/>
            <person name="Steele A.D."/>
            <person name="Gui C."/>
            <person name="Meng S."/>
            <person name="Li G."/>
            <person name="Viehrig K."/>
            <person name="Ye F."/>
            <person name="Su P."/>
            <person name="Kiefer A.F."/>
            <person name="Nichols A."/>
            <person name="Cepeda A.J."/>
            <person name="Yan W."/>
            <person name="Fan B."/>
            <person name="Jiang Y."/>
            <person name="Adhikari A."/>
            <person name="Zheng C.-J."/>
            <person name="Schuster L."/>
            <person name="Cowan T.M."/>
            <person name="Smanski M.J."/>
            <person name="Chevrette M.G."/>
            <person name="De Carvalho L.P.S."/>
            <person name="Shen B."/>
        </authorList>
    </citation>
    <scope>NUCLEOTIDE SEQUENCE [LARGE SCALE GENOMIC DNA]</scope>
    <source>
        <strain evidence="3 4">NPDC045705</strain>
    </source>
</reference>
<keyword evidence="2" id="KW-0812">Transmembrane</keyword>
<dbReference type="Proteomes" id="UP001551210">
    <property type="component" value="Unassembled WGS sequence"/>
</dbReference>
<feature type="transmembrane region" description="Helical" evidence="2">
    <location>
        <begin position="44"/>
        <end position="69"/>
    </location>
</feature>
<dbReference type="RefSeq" id="WP_359204817.1">
    <property type="nucleotide sequence ID" value="NZ_JBEZAM010000004.1"/>
</dbReference>
<evidence type="ECO:0000313" key="3">
    <source>
        <dbReference type="EMBL" id="MEU7292547.1"/>
    </source>
</evidence>
<keyword evidence="2" id="KW-1133">Transmembrane helix</keyword>
<comment type="caution">
    <text evidence="3">The sequence shown here is derived from an EMBL/GenBank/DDBJ whole genome shotgun (WGS) entry which is preliminary data.</text>
</comment>
<dbReference type="EMBL" id="JBEZAM010000004">
    <property type="protein sequence ID" value="MEU7292547.1"/>
    <property type="molecule type" value="Genomic_DNA"/>
</dbReference>
<feature type="region of interest" description="Disordered" evidence="1">
    <location>
        <begin position="1"/>
        <end position="38"/>
    </location>
</feature>
<evidence type="ECO:0008006" key="5">
    <source>
        <dbReference type="Google" id="ProtNLM"/>
    </source>
</evidence>
<name>A0ABV3CQR5_STREX</name>
<evidence type="ECO:0000313" key="4">
    <source>
        <dbReference type="Proteomes" id="UP001551210"/>
    </source>
</evidence>
<feature type="region of interest" description="Disordered" evidence="1">
    <location>
        <begin position="73"/>
        <end position="122"/>
    </location>
</feature>
<accession>A0ABV3CQR5</accession>
<feature type="compositionally biased region" description="Low complexity" evidence="1">
    <location>
        <begin position="80"/>
        <end position="96"/>
    </location>
</feature>
<sequence length="255" mass="25462">MAEGHTPGPSGSMPPDGDRPPVGPPSGPLSGAPSPEHPPPRRRVLLMVLAGGLVLVVGAVGVLIGAGAFGGSERGGGAAPSGSAQRASTPAASTPAVPTPPTSAAPSPTAPDSPLATSPRSSVDVAAFGRTQRYDDGVEVTVSAPAAFTPSAAAAGHTPGNKAMTLQVTVRNGGGERLELAVVLVRARDGEGREASRVFDVEPDLGMGLSGTLLPGRQAVAAYGFDVPPTQDALFDVEVQVGFERPALFWSGTIK</sequence>
<evidence type="ECO:0000256" key="1">
    <source>
        <dbReference type="SAM" id="MobiDB-lite"/>
    </source>
</evidence>
<organism evidence="3 4">
    <name type="scientific">Streptomyces exfoliatus</name>
    <name type="common">Streptomyces hydrogenans</name>
    <dbReference type="NCBI Taxonomy" id="1905"/>
    <lineage>
        <taxon>Bacteria</taxon>
        <taxon>Bacillati</taxon>
        <taxon>Actinomycetota</taxon>
        <taxon>Actinomycetes</taxon>
        <taxon>Kitasatosporales</taxon>
        <taxon>Streptomycetaceae</taxon>
        <taxon>Streptomyces</taxon>
    </lineage>
</organism>
<evidence type="ECO:0000256" key="2">
    <source>
        <dbReference type="SAM" id="Phobius"/>
    </source>
</evidence>
<keyword evidence="4" id="KW-1185">Reference proteome</keyword>
<protein>
    <recommendedName>
        <fullName evidence="5">DUF4352 domain-containing protein</fullName>
    </recommendedName>
</protein>
<feature type="compositionally biased region" description="Pro residues" evidence="1">
    <location>
        <begin position="97"/>
        <end position="111"/>
    </location>
</feature>
<proteinExistence type="predicted"/>
<gene>
    <name evidence="3" type="ORF">AB0A76_04965</name>
</gene>
<keyword evidence="2" id="KW-0472">Membrane</keyword>